<reference evidence="7" key="1">
    <citation type="submission" date="2021-03" db="EMBL/GenBank/DDBJ databases">
        <title>Description of Psychrosphaera ytuae sp. nov. isolated from deep sea sediment of South China Sea.</title>
        <authorList>
            <person name="Zhang J."/>
            <person name="Xu X.-D."/>
        </authorList>
    </citation>
    <scope>NUCLEOTIDE SEQUENCE</scope>
    <source>
        <strain evidence="7">MTZ26</strain>
    </source>
</reference>
<dbReference type="EMBL" id="CP072110">
    <property type="protein sequence ID" value="QTH64170.1"/>
    <property type="molecule type" value="Genomic_DNA"/>
</dbReference>
<proteinExistence type="inferred from homology"/>
<dbReference type="EC" id="2.5.1.25" evidence="1"/>
<evidence type="ECO:0000313" key="7">
    <source>
        <dbReference type="EMBL" id="QTH64170.1"/>
    </source>
</evidence>
<feature type="domain" description="DTW" evidence="6">
    <location>
        <begin position="2"/>
        <end position="191"/>
    </location>
</feature>
<evidence type="ECO:0000256" key="2">
    <source>
        <dbReference type="ARBA" id="ARBA00022679"/>
    </source>
</evidence>
<dbReference type="GO" id="GO:0016432">
    <property type="term" value="F:tRNA-uridine aminocarboxypropyltransferase activity"/>
    <property type="evidence" value="ECO:0007669"/>
    <property type="project" value="UniProtKB-EC"/>
</dbReference>
<dbReference type="InterPro" id="IPR039262">
    <property type="entry name" value="DTWD2/TAPT"/>
</dbReference>
<evidence type="ECO:0000256" key="4">
    <source>
        <dbReference type="ARBA" id="ARBA00022694"/>
    </source>
</evidence>
<evidence type="ECO:0000256" key="1">
    <source>
        <dbReference type="ARBA" id="ARBA00012386"/>
    </source>
</evidence>
<evidence type="ECO:0000256" key="5">
    <source>
        <dbReference type="ARBA" id="ARBA00034489"/>
    </source>
</evidence>
<dbReference type="RefSeq" id="WP_208832225.1">
    <property type="nucleotide sequence ID" value="NZ_CP072110.1"/>
</dbReference>
<dbReference type="AlphaFoldDB" id="A0A975HIE9"/>
<dbReference type="PANTHER" id="PTHR21392">
    <property type="entry name" value="TRNA-URIDINE AMINOCARBOXYPROPYLTRANSFERASE 2"/>
    <property type="match status" value="1"/>
</dbReference>
<dbReference type="GO" id="GO:0008033">
    <property type="term" value="P:tRNA processing"/>
    <property type="evidence" value="ECO:0007669"/>
    <property type="project" value="UniProtKB-KW"/>
</dbReference>
<dbReference type="Proteomes" id="UP000682739">
    <property type="component" value="Chromosome"/>
</dbReference>
<dbReference type="SMART" id="SM01144">
    <property type="entry name" value="DTW"/>
    <property type="match status" value="1"/>
</dbReference>
<organism evidence="7 8">
    <name type="scientific">Psychrosphaera ytuae</name>
    <dbReference type="NCBI Taxonomy" id="2820710"/>
    <lineage>
        <taxon>Bacteria</taxon>
        <taxon>Pseudomonadati</taxon>
        <taxon>Pseudomonadota</taxon>
        <taxon>Gammaproteobacteria</taxon>
        <taxon>Alteromonadales</taxon>
        <taxon>Pseudoalteromonadaceae</taxon>
        <taxon>Psychrosphaera</taxon>
    </lineage>
</organism>
<evidence type="ECO:0000313" key="8">
    <source>
        <dbReference type="Proteomes" id="UP000682739"/>
    </source>
</evidence>
<evidence type="ECO:0000259" key="6">
    <source>
        <dbReference type="SMART" id="SM01144"/>
    </source>
</evidence>
<keyword evidence="4" id="KW-0819">tRNA processing</keyword>
<accession>A0A975HIE9</accession>
<gene>
    <name evidence="7" type="ORF">J1N51_01400</name>
</gene>
<dbReference type="PANTHER" id="PTHR21392:SF0">
    <property type="entry name" value="TRNA-URIDINE AMINOCARBOXYPROPYLTRANSFERASE 2"/>
    <property type="match status" value="1"/>
</dbReference>
<sequence>MARTLCSSCGQPLATCLCQFISSAQHSTSIIIIQCGKESQHPKNTANLLPLLSDHITLVQAADVDTMSRLRNNIESNPNKYALLFPIPESQSIEEYVQQNTPKIEVLLVIDGTWRKAKRFFYENEWLQPLSALCLSREYDSQYAIRKTSVTNGLSTLEAIAYSLNELEKADVKPFLQLLNGINTVFTQRMPSDVKARYK</sequence>
<keyword evidence="2" id="KW-0808">Transferase</keyword>
<protein>
    <recommendedName>
        <fullName evidence="1">tRNA-uridine aminocarboxypropyltransferase</fullName>
        <ecNumber evidence="1">2.5.1.25</ecNumber>
    </recommendedName>
</protein>
<keyword evidence="3" id="KW-0949">S-adenosyl-L-methionine</keyword>
<dbReference type="KEGG" id="psym:J1N51_01400"/>
<keyword evidence="8" id="KW-1185">Reference proteome</keyword>
<comment type="similarity">
    <text evidence="5">Belongs to the TDD superfamily. DTWD2 family.</text>
</comment>
<evidence type="ECO:0000256" key="3">
    <source>
        <dbReference type="ARBA" id="ARBA00022691"/>
    </source>
</evidence>
<dbReference type="InterPro" id="IPR005636">
    <property type="entry name" value="DTW"/>
</dbReference>
<name>A0A975HIE9_9GAMM</name>
<dbReference type="Pfam" id="PF03942">
    <property type="entry name" value="DTW"/>
    <property type="match status" value="1"/>
</dbReference>